<dbReference type="InterPro" id="IPR000182">
    <property type="entry name" value="GNAT_dom"/>
</dbReference>
<dbReference type="RefSeq" id="WP_012873685.1">
    <property type="nucleotide sequence ID" value="NC_013524.1"/>
</dbReference>
<dbReference type="GO" id="GO:0008080">
    <property type="term" value="F:N-acetyltransferase activity"/>
    <property type="evidence" value="ECO:0007669"/>
    <property type="project" value="InterPro"/>
</dbReference>
<dbReference type="FunCoup" id="D1CA07">
    <property type="interactions" value="27"/>
</dbReference>
<dbReference type="Pfam" id="PF00583">
    <property type="entry name" value="Acetyltransf_1"/>
    <property type="match status" value="1"/>
</dbReference>
<dbReference type="HOGENOM" id="CLU_105924_0_0_0"/>
<sequence length="169" mass="19201">MVETFDREVSLHHDLRPGDLGRVTELHGVLYAEEFGFDHTFESYVAEALGEFGRLYRPGQDRLWLAERDGRLVGSIGIVGREDGAAQLRWFLVHPDARGRGLGRRLLNESLAFCRAAGYRSVYLWTVNILTDAARLYTSVGFRLTEETPVQPTWGVMLAEQRYDLTLAK</sequence>
<dbReference type="PANTHER" id="PTHR13947">
    <property type="entry name" value="GNAT FAMILY N-ACETYLTRANSFERASE"/>
    <property type="match status" value="1"/>
</dbReference>
<dbReference type="AlphaFoldDB" id="D1CA07"/>
<dbReference type="InterPro" id="IPR050769">
    <property type="entry name" value="NAT_camello-type"/>
</dbReference>
<proteinExistence type="predicted"/>
<keyword evidence="1 3" id="KW-0808">Transferase</keyword>
<dbReference type="InterPro" id="IPR016181">
    <property type="entry name" value="Acyl_CoA_acyltransferase"/>
</dbReference>
<dbReference type="PROSITE" id="PS51186">
    <property type="entry name" value="GNAT"/>
    <property type="match status" value="1"/>
</dbReference>
<dbReference type="SUPFAM" id="SSF55729">
    <property type="entry name" value="Acyl-CoA N-acyltransferases (Nat)"/>
    <property type="match status" value="1"/>
</dbReference>
<evidence type="ECO:0000313" key="4">
    <source>
        <dbReference type="Proteomes" id="UP000002027"/>
    </source>
</evidence>
<dbReference type="EMBL" id="CP001824">
    <property type="protein sequence ID" value="ACZ40650.1"/>
    <property type="molecule type" value="Genomic_DNA"/>
</dbReference>
<reference evidence="4" key="1">
    <citation type="submission" date="2009-11" db="EMBL/GenBank/DDBJ databases">
        <title>The complete chromosome 2 of Sphaerobacter thermophilus DSM 20745.</title>
        <authorList>
            <person name="Lucas S."/>
            <person name="Copeland A."/>
            <person name="Lapidus A."/>
            <person name="Glavina del Rio T."/>
            <person name="Dalin E."/>
            <person name="Tice H."/>
            <person name="Bruce D."/>
            <person name="Goodwin L."/>
            <person name="Pitluck S."/>
            <person name="Kyrpides N."/>
            <person name="Mavromatis K."/>
            <person name="Ivanova N."/>
            <person name="Mikhailova N."/>
            <person name="LaButti K.M."/>
            <person name="Clum A."/>
            <person name="Sun H.I."/>
            <person name="Brettin T."/>
            <person name="Detter J.C."/>
            <person name="Han C."/>
            <person name="Larimer F."/>
            <person name="Land M."/>
            <person name="Hauser L."/>
            <person name="Markowitz V."/>
            <person name="Cheng J.F."/>
            <person name="Hugenholtz P."/>
            <person name="Woyke T."/>
            <person name="Wu D."/>
            <person name="Steenblock K."/>
            <person name="Schneider S."/>
            <person name="Pukall R."/>
            <person name="Goeker M."/>
            <person name="Klenk H.P."/>
            <person name="Eisen J.A."/>
        </authorList>
    </citation>
    <scope>NUCLEOTIDE SEQUENCE [LARGE SCALE GENOMIC DNA]</scope>
    <source>
        <strain evidence="4">ATCC 49802 / DSM 20745 / S 6022</strain>
    </source>
</reference>
<dbReference type="PANTHER" id="PTHR13947:SF37">
    <property type="entry name" value="LD18367P"/>
    <property type="match status" value="1"/>
</dbReference>
<dbReference type="Gene3D" id="3.40.630.30">
    <property type="match status" value="1"/>
</dbReference>
<dbReference type="STRING" id="479434.Sthe_3250"/>
<dbReference type="eggNOG" id="COG1246">
    <property type="taxonomic scope" value="Bacteria"/>
</dbReference>
<reference evidence="3 4" key="2">
    <citation type="journal article" date="2010" name="Stand. Genomic Sci.">
        <title>Complete genome sequence of Desulfohalobium retbaense type strain (HR(100)).</title>
        <authorList>
            <person name="Spring S."/>
            <person name="Nolan M."/>
            <person name="Lapidus A."/>
            <person name="Glavina Del Rio T."/>
            <person name="Copeland A."/>
            <person name="Tice H."/>
            <person name="Cheng J.F."/>
            <person name="Lucas S."/>
            <person name="Land M."/>
            <person name="Chen F."/>
            <person name="Bruce D."/>
            <person name="Goodwin L."/>
            <person name="Pitluck S."/>
            <person name="Ivanova N."/>
            <person name="Mavromatis K."/>
            <person name="Mikhailova N."/>
            <person name="Pati A."/>
            <person name="Chen A."/>
            <person name="Palaniappan K."/>
            <person name="Hauser L."/>
            <person name="Chang Y.J."/>
            <person name="Jeffries C.D."/>
            <person name="Munk C."/>
            <person name="Kiss H."/>
            <person name="Chain P."/>
            <person name="Han C."/>
            <person name="Brettin T."/>
            <person name="Detter J.C."/>
            <person name="Schuler E."/>
            <person name="Goker M."/>
            <person name="Rohde M."/>
            <person name="Bristow J."/>
            <person name="Eisen J.A."/>
            <person name="Markowitz V."/>
            <person name="Hugenholtz P."/>
            <person name="Kyrpides N.C."/>
            <person name="Klenk H.P."/>
        </authorList>
    </citation>
    <scope>NUCLEOTIDE SEQUENCE [LARGE SCALE GENOMIC DNA]</scope>
    <source>
        <strain evidence="4">ATCC 49802 / DSM 20745 / S 6022</strain>
    </source>
</reference>
<dbReference type="InParanoid" id="D1CA07"/>
<organism evidence="3 4">
    <name type="scientific">Sphaerobacter thermophilus (strain ATCC 49802 / DSM 20745 / KCCM 41009 / NCIMB 13125 / S 6022)</name>
    <dbReference type="NCBI Taxonomy" id="479434"/>
    <lineage>
        <taxon>Bacteria</taxon>
        <taxon>Pseudomonadati</taxon>
        <taxon>Thermomicrobiota</taxon>
        <taxon>Thermomicrobia</taxon>
        <taxon>Sphaerobacterales</taxon>
        <taxon>Sphaerobacterineae</taxon>
        <taxon>Sphaerobacteraceae</taxon>
        <taxon>Sphaerobacter</taxon>
    </lineage>
</organism>
<feature type="domain" description="N-acetyltransferase" evidence="2">
    <location>
        <begin position="10"/>
        <end position="168"/>
    </location>
</feature>
<dbReference type="Proteomes" id="UP000002027">
    <property type="component" value="Chromosome 2"/>
</dbReference>
<gene>
    <name evidence="3" type="ordered locus">Sthe_3250</name>
</gene>
<dbReference type="KEGG" id="sti:Sthe_3250"/>
<evidence type="ECO:0000313" key="3">
    <source>
        <dbReference type="EMBL" id="ACZ40650.1"/>
    </source>
</evidence>
<name>D1CA07_SPHTD</name>
<evidence type="ECO:0000256" key="1">
    <source>
        <dbReference type="ARBA" id="ARBA00022679"/>
    </source>
</evidence>
<dbReference type="OrthoDB" id="5419426at2"/>
<protein>
    <submittedName>
        <fullName evidence="3">GCN5-related N-acetyltransferase</fullName>
    </submittedName>
</protein>
<accession>D1CA07</accession>
<evidence type="ECO:0000259" key="2">
    <source>
        <dbReference type="PROSITE" id="PS51186"/>
    </source>
</evidence>
<keyword evidence="4" id="KW-1185">Reference proteome</keyword>